<dbReference type="PROSITE" id="PS50994">
    <property type="entry name" value="INTEGRASE"/>
    <property type="match status" value="1"/>
</dbReference>
<proteinExistence type="predicted"/>
<dbReference type="PANTHER" id="PTHR37984">
    <property type="entry name" value="PROTEIN CBG26694"/>
    <property type="match status" value="1"/>
</dbReference>
<evidence type="ECO:0000259" key="2">
    <source>
        <dbReference type="PROSITE" id="PS50994"/>
    </source>
</evidence>
<accession>A0A9Q3D714</accession>
<comment type="caution">
    <text evidence="3">The sequence shown here is derived from an EMBL/GenBank/DDBJ whole genome shotgun (WGS) entry which is preliminary data.</text>
</comment>
<keyword evidence="1" id="KW-0694">RNA-binding</keyword>
<keyword evidence="4" id="KW-1185">Reference proteome</keyword>
<dbReference type="EMBL" id="AVOT02012889">
    <property type="protein sequence ID" value="MBW0495051.1"/>
    <property type="molecule type" value="Genomic_DNA"/>
</dbReference>
<evidence type="ECO:0000256" key="1">
    <source>
        <dbReference type="ARBA" id="ARBA00022884"/>
    </source>
</evidence>
<dbReference type="GO" id="GO:0015074">
    <property type="term" value="P:DNA integration"/>
    <property type="evidence" value="ECO:0007669"/>
    <property type="project" value="InterPro"/>
</dbReference>
<protein>
    <recommendedName>
        <fullName evidence="2">Integrase catalytic domain-containing protein</fullName>
    </recommendedName>
</protein>
<sequence length="178" mass="20517">MEIFIPAYQTILCLDLPQIFISQVFSKNCLPVSIVSDRGALFVSSFWTNLGQQLKISRVLSTAFNPTTDGQTERINQAIEHYLLMYVSYHQDDWNICLPLDEFSYNNLEHSSKNQLPFFTIYGRSTRFDSIDISQDSSTGRLSTKLQSVHQVVKEVLESEISKFKKYADKNRKISPDF</sequence>
<dbReference type="InterPro" id="IPR012337">
    <property type="entry name" value="RNaseH-like_sf"/>
</dbReference>
<dbReference type="Gene3D" id="3.30.420.10">
    <property type="entry name" value="Ribonuclease H-like superfamily/Ribonuclease H"/>
    <property type="match status" value="1"/>
</dbReference>
<organism evidence="3 4">
    <name type="scientific">Austropuccinia psidii MF-1</name>
    <dbReference type="NCBI Taxonomy" id="1389203"/>
    <lineage>
        <taxon>Eukaryota</taxon>
        <taxon>Fungi</taxon>
        <taxon>Dikarya</taxon>
        <taxon>Basidiomycota</taxon>
        <taxon>Pucciniomycotina</taxon>
        <taxon>Pucciniomycetes</taxon>
        <taxon>Pucciniales</taxon>
        <taxon>Sphaerophragmiaceae</taxon>
        <taxon>Austropuccinia</taxon>
    </lineage>
</organism>
<dbReference type="GO" id="GO:0005634">
    <property type="term" value="C:nucleus"/>
    <property type="evidence" value="ECO:0007669"/>
    <property type="project" value="UniProtKB-ARBA"/>
</dbReference>
<dbReference type="InterPro" id="IPR050951">
    <property type="entry name" value="Retrovirus_Pol_polyprotein"/>
</dbReference>
<name>A0A9Q3D714_9BASI</name>
<dbReference type="Proteomes" id="UP000765509">
    <property type="component" value="Unassembled WGS sequence"/>
</dbReference>
<evidence type="ECO:0000313" key="3">
    <source>
        <dbReference type="EMBL" id="MBW0495051.1"/>
    </source>
</evidence>
<reference evidence="3" key="1">
    <citation type="submission" date="2021-03" db="EMBL/GenBank/DDBJ databases">
        <title>Draft genome sequence of rust myrtle Austropuccinia psidii MF-1, a brazilian biotype.</title>
        <authorList>
            <person name="Quecine M.C."/>
            <person name="Pachon D.M.R."/>
            <person name="Bonatelli M.L."/>
            <person name="Correr F.H."/>
            <person name="Franceschini L.M."/>
            <person name="Leite T.F."/>
            <person name="Margarido G.R.A."/>
            <person name="Almeida C.A."/>
            <person name="Ferrarezi J.A."/>
            <person name="Labate C.A."/>
        </authorList>
    </citation>
    <scope>NUCLEOTIDE SEQUENCE</scope>
    <source>
        <strain evidence="3">MF-1</strain>
    </source>
</reference>
<dbReference type="AlphaFoldDB" id="A0A9Q3D714"/>
<gene>
    <name evidence="3" type="ORF">O181_034766</name>
</gene>
<dbReference type="PANTHER" id="PTHR37984:SF15">
    <property type="entry name" value="INTEGRASE CATALYTIC DOMAIN-CONTAINING PROTEIN"/>
    <property type="match status" value="1"/>
</dbReference>
<dbReference type="OrthoDB" id="1936587at2759"/>
<dbReference type="InterPro" id="IPR036397">
    <property type="entry name" value="RNaseH_sf"/>
</dbReference>
<evidence type="ECO:0000313" key="4">
    <source>
        <dbReference type="Proteomes" id="UP000765509"/>
    </source>
</evidence>
<dbReference type="InterPro" id="IPR001584">
    <property type="entry name" value="Integrase_cat-core"/>
</dbReference>
<dbReference type="SUPFAM" id="SSF53098">
    <property type="entry name" value="Ribonuclease H-like"/>
    <property type="match status" value="1"/>
</dbReference>
<feature type="domain" description="Integrase catalytic" evidence="2">
    <location>
        <begin position="1"/>
        <end position="125"/>
    </location>
</feature>
<dbReference type="GO" id="GO:0003723">
    <property type="term" value="F:RNA binding"/>
    <property type="evidence" value="ECO:0007669"/>
    <property type="project" value="UniProtKB-KW"/>
</dbReference>